<dbReference type="EMBL" id="AXCR01000007">
    <property type="protein sequence ID" value="KJR85919.1"/>
    <property type="molecule type" value="Genomic_DNA"/>
</dbReference>
<gene>
    <name evidence="2" type="ORF">SPSK_09369</name>
</gene>
<dbReference type="Gene3D" id="3.40.50.150">
    <property type="entry name" value="Vaccinia Virus protein VP39"/>
    <property type="match status" value="1"/>
</dbReference>
<dbReference type="Pfam" id="PF10294">
    <property type="entry name" value="Methyltransf_16"/>
    <property type="match status" value="1"/>
</dbReference>
<feature type="compositionally biased region" description="Acidic residues" evidence="1">
    <location>
        <begin position="326"/>
        <end position="335"/>
    </location>
</feature>
<proteinExistence type="predicted"/>
<name>A0A0F2M9Z0_SPOSC</name>
<keyword evidence="2" id="KW-0808">Transferase</keyword>
<reference evidence="2 3" key="2">
    <citation type="journal article" date="2015" name="Eukaryot. Cell">
        <title>Asexual propagation of a virulent clone complex in a human and feline outbreak of sporotrichosis.</title>
        <authorList>
            <person name="Teixeira Mde M."/>
            <person name="Rodrigues A.M."/>
            <person name="Tsui C.K."/>
            <person name="de Almeida L.G."/>
            <person name="Van Diepeningen A.D."/>
            <person name="van den Ende B.G."/>
            <person name="Fernandes G.F."/>
            <person name="Kano R."/>
            <person name="Hamelin R.C."/>
            <person name="Lopes-Bezerra L.M."/>
            <person name="Vasconcelos A.T."/>
            <person name="de Hoog S."/>
            <person name="de Camargo Z.P."/>
            <person name="Felipe M.S."/>
        </authorList>
    </citation>
    <scope>NUCLEOTIDE SEQUENCE [LARGE SCALE GENOMIC DNA]</scope>
    <source>
        <strain evidence="2 3">1099-18</strain>
    </source>
</reference>
<feature type="compositionally biased region" description="Low complexity" evidence="1">
    <location>
        <begin position="135"/>
        <end position="151"/>
    </location>
</feature>
<evidence type="ECO:0000313" key="2">
    <source>
        <dbReference type="EMBL" id="KJR85919.1"/>
    </source>
</evidence>
<dbReference type="InterPro" id="IPR019410">
    <property type="entry name" value="Methyltransf_16"/>
</dbReference>
<dbReference type="PANTHER" id="PTHR14614:SF156">
    <property type="entry name" value="PROTEIN-LYSINE N-METHYLTRANSFERASE EFM2"/>
    <property type="match status" value="1"/>
</dbReference>
<sequence>MHISGLVPPELFPAMRQQPSYVDIMACLDGLRASQSDPLALDDERGEQVWDCATPRDEIEALQAASAHEVQRYANAVSRYLNSIIMNDLSWLPGEEEREAVWTAASRRIAERCGRTAMGDITRRWPLPLPAEETGGLASPGASDSDSDGASEPNRPVQVDLVIKEPALVGDSLGFKTWGTSYAMARMLPALAHAPGLRHLQPLLRQGLPVLELGAGTGLLGLAAAALWRADVVLSDLATIVPNLAANVERNSKIIQARGGRARAGVLQWGASRDQNDARTGTVVVDTDLFPQDHQFPLVLVADPIYDEEHPALLASAIDAQLALADEDGDDDDGDGGGSKNKSPRAVVMVPLRDRQTETMAAMFVAEMAERKLVPVDEGEIAGQDSDWATGGAGVGCEFTCSWWVFHRA</sequence>
<dbReference type="AlphaFoldDB" id="A0A0F2M9Z0"/>
<evidence type="ECO:0000313" key="3">
    <source>
        <dbReference type="Proteomes" id="UP000033710"/>
    </source>
</evidence>
<dbReference type="InterPro" id="IPR029063">
    <property type="entry name" value="SAM-dependent_MTases_sf"/>
</dbReference>
<dbReference type="KEGG" id="ssck:SPSK_09369"/>
<dbReference type="Proteomes" id="UP000033710">
    <property type="component" value="Unassembled WGS sequence"/>
</dbReference>
<feature type="region of interest" description="Disordered" evidence="1">
    <location>
        <begin position="126"/>
        <end position="154"/>
    </location>
</feature>
<evidence type="ECO:0000256" key="1">
    <source>
        <dbReference type="SAM" id="MobiDB-lite"/>
    </source>
</evidence>
<keyword evidence="2" id="KW-0489">Methyltransferase</keyword>
<accession>A0A0F2M9Z0</accession>
<dbReference type="GO" id="GO:0005829">
    <property type="term" value="C:cytosol"/>
    <property type="evidence" value="ECO:0007669"/>
    <property type="project" value="TreeGrafter"/>
</dbReference>
<dbReference type="GO" id="GO:0008757">
    <property type="term" value="F:S-adenosylmethionine-dependent methyltransferase activity"/>
    <property type="evidence" value="ECO:0007669"/>
    <property type="project" value="UniProtKB-ARBA"/>
</dbReference>
<dbReference type="GO" id="GO:0032259">
    <property type="term" value="P:methylation"/>
    <property type="evidence" value="ECO:0007669"/>
    <property type="project" value="UniProtKB-KW"/>
</dbReference>
<dbReference type="GeneID" id="27671219"/>
<comment type="caution">
    <text evidence="2">The sequence shown here is derived from an EMBL/GenBank/DDBJ whole genome shotgun (WGS) entry which is preliminary data.</text>
</comment>
<feature type="region of interest" description="Disordered" evidence="1">
    <location>
        <begin position="326"/>
        <end position="345"/>
    </location>
</feature>
<dbReference type="PANTHER" id="PTHR14614">
    <property type="entry name" value="HEPATOCELLULAR CARCINOMA-ASSOCIATED ANTIGEN"/>
    <property type="match status" value="1"/>
</dbReference>
<protein>
    <submittedName>
        <fullName evidence="2">Glucose-inducible sam-dependent methyltransferase</fullName>
    </submittedName>
</protein>
<dbReference type="OrthoDB" id="433955at2759"/>
<dbReference type="RefSeq" id="XP_016588595.1">
    <property type="nucleotide sequence ID" value="XM_016735942.1"/>
</dbReference>
<reference evidence="2 3" key="1">
    <citation type="journal article" date="2014" name="BMC Genomics">
        <title>Comparative genomics of the major fungal agents of human and animal Sporotrichosis: Sporothrix schenckii and Sporothrix brasiliensis.</title>
        <authorList>
            <person name="Teixeira M.M."/>
            <person name="de Almeida L.G."/>
            <person name="Kubitschek-Barreira P."/>
            <person name="Alves F.L."/>
            <person name="Kioshima E.S."/>
            <person name="Abadio A.K."/>
            <person name="Fernandes L."/>
            <person name="Derengowski L.S."/>
            <person name="Ferreira K.S."/>
            <person name="Souza R.C."/>
            <person name="Ruiz J.C."/>
            <person name="de Andrade N.C."/>
            <person name="Paes H.C."/>
            <person name="Nicola A.M."/>
            <person name="Albuquerque P."/>
            <person name="Gerber A.L."/>
            <person name="Martins V.P."/>
            <person name="Peconick L.D."/>
            <person name="Neto A.V."/>
            <person name="Chaucanez C.B."/>
            <person name="Silva P.A."/>
            <person name="Cunha O.L."/>
            <person name="de Oliveira F.F."/>
            <person name="dos Santos T.C."/>
            <person name="Barros A.L."/>
            <person name="Soares M.A."/>
            <person name="de Oliveira L.M."/>
            <person name="Marini M.M."/>
            <person name="Villalobos-Duno H."/>
            <person name="Cunha M.M."/>
            <person name="de Hoog S."/>
            <person name="da Silveira J.F."/>
            <person name="Henrissat B."/>
            <person name="Nino-Vega G.A."/>
            <person name="Cisalpino P.S."/>
            <person name="Mora-Montes H.M."/>
            <person name="Almeida S.R."/>
            <person name="Stajich J.E."/>
            <person name="Lopes-Bezerra L.M."/>
            <person name="Vasconcelos A.T."/>
            <person name="Felipe M.S."/>
        </authorList>
    </citation>
    <scope>NUCLEOTIDE SEQUENCE [LARGE SCALE GENOMIC DNA]</scope>
    <source>
        <strain evidence="2 3">1099-18</strain>
    </source>
</reference>
<organism evidence="2 3">
    <name type="scientific">Sporothrix schenckii 1099-18</name>
    <dbReference type="NCBI Taxonomy" id="1397361"/>
    <lineage>
        <taxon>Eukaryota</taxon>
        <taxon>Fungi</taxon>
        <taxon>Dikarya</taxon>
        <taxon>Ascomycota</taxon>
        <taxon>Pezizomycotina</taxon>
        <taxon>Sordariomycetes</taxon>
        <taxon>Sordariomycetidae</taxon>
        <taxon>Ophiostomatales</taxon>
        <taxon>Ophiostomataceae</taxon>
        <taxon>Sporothrix</taxon>
    </lineage>
</organism>
<dbReference type="VEuPathDB" id="FungiDB:SPSK_09369"/>
<dbReference type="SUPFAM" id="SSF53335">
    <property type="entry name" value="S-adenosyl-L-methionine-dependent methyltransferases"/>
    <property type="match status" value="1"/>
</dbReference>